<dbReference type="GO" id="GO:0005886">
    <property type="term" value="C:plasma membrane"/>
    <property type="evidence" value="ECO:0007669"/>
    <property type="project" value="UniProtKB-SubCell"/>
</dbReference>
<evidence type="ECO:0000259" key="14">
    <source>
        <dbReference type="PROSITE" id="PS50109"/>
    </source>
</evidence>
<dbReference type="InterPro" id="IPR005467">
    <property type="entry name" value="His_kinase_dom"/>
</dbReference>
<evidence type="ECO:0000256" key="9">
    <source>
        <dbReference type="ARBA" id="ARBA00022777"/>
    </source>
</evidence>
<keyword evidence="10" id="KW-0067">ATP-binding</keyword>
<feature type="domain" description="Histidine kinase" evidence="14">
    <location>
        <begin position="317"/>
        <end position="541"/>
    </location>
</feature>
<evidence type="ECO:0000256" key="5">
    <source>
        <dbReference type="ARBA" id="ARBA00022475"/>
    </source>
</evidence>
<dbReference type="KEGG" id="plon:Pla110_27380"/>
<evidence type="ECO:0000256" key="11">
    <source>
        <dbReference type="ARBA" id="ARBA00023012"/>
    </source>
</evidence>
<protein>
    <recommendedName>
        <fullName evidence="4">histidine kinase</fullName>
        <ecNumber evidence="4">2.7.13.3</ecNumber>
    </recommendedName>
</protein>
<dbReference type="Gene3D" id="6.10.340.10">
    <property type="match status" value="1"/>
</dbReference>
<evidence type="ECO:0000256" key="4">
    <source>
        <dbReference type="ARBA" id="ARBA00012438"/>
    </source>
</evidence>
<dbReference type="PRINTS" id="PR00344">
    <property type="entry name" value="BCTRLSENSOR"/>
</dbReference>
<evidence type="ECO:0000256" key="1">
    <source>
        <dbReference type="ARBA" id="ARBA00000085"/>
    </source>
</evidence>
<dbReference type="RefSeq" id="WP_144996227.1">
    <property type="nucleotide sequence ID" value="NZ_CP036281.1"/>
</dbReference>
<dbReference type="SMART" id="SM00387">
    <property type="entry name" value="HATPase_c"/>
    <property type="match status" value="1"/>
</dbReference>
<dbReference type="FunFam" id="3.30.565.10:FF:000023">
    <property type="entry name" value="PAS domain-containing sensor histidine kinase"/>
    <property type="match status" value="1"/>
</dbReference>
<organism evidence="16 17">
    <name type="scientific">Polystyrenella longa</name>
    <dbReference type="NCBI Taxonomy" id="2528007"/>
    <lineage>
        <taxon>Bacteria</taxon>
        <taxon>Pseudomonadati</taxon>
        <taxon>Planctomycetota</taxon>
        <taxon>Planctomycetia</taxon>
        <taxon>Planctomycetales</taxon>
        <taxon>Planctomycetaceae</taxon>
        <taxon>Polystyrenella</taxon>
    </lineage>
</organism>
<dbReference type="CDD" id="cd06225">
    <property type="entry name" value="HAMP"/>
    <property type="match status" value="1"/>
</dbReference>
<keyword evidence="7 16" id="KW-0808">Transferase</keyword>
<dbReference type="InterPro" id="IPR003594">
    <property type="entry name" value="HATPase_dom"/>
</dbReference>
<dbReference type="AlphaFoldDB" id="A0A518CP50"/>
<evidence type="ECO:0000256" key="10">
    <source>
        <dbReference type="ARBA" id="ARBA00022840"/>
    </source>
</evidence>
<keyword evidence="13" id="KW-0812">Transmembrane</keyword>
<keyword evidence="12 13" id="KW-0472">Membrane</keyword>
<dbReference type="InterPro" id="IPR003660">
    <property type="entry name" value="HAMP_dom"/>
</dbReference>
<keyword evidence="11" id="KW-0902">Two-component regulatory system</keyword>
<dbReference type="GO" id="GO:0005524">
    <property type="term" value="F:ATP binding"/>
    <property type="evidence" value="ECO:0007669"/>
    <property type="project" value="UniProtKB-KW"/>
</dbReference>
<dbReference type="PROSITE" id="PS50109">
    <property type="entry name" value="HIS_KIN"/>
    <property type="match status" value="1"/>
</dbReference>
<evidence type="ECO:0000313" key="16">
    <source>
        <dbReference type="EMBL" id="QDU81001.1"/>
    </source>
</evidence>
<dbReference type="CDD" id="cd16922">
    <property type="entry name" value="HATPase_EvgS-ArcB-TorS-like"/>
    <property type="match status" value="1"/>
</dbReference>
<dbReference type="InterPro" id="IPR004358">
    <property type="entry name" value="Sig_transdc_His_kin-like_C"/>
</dbReference>
<evidence type="ECO:0000256" key="6">
    <source>
        <dbReference type="ARBA" id="ARBA00022553"/>
    </source>
</evidence>
<evidence type="ECO:0000256" key="7">
    <source>
        <dbReference type="ARBA" id="ARBA00022679"/>
    </source>
</evidence>
<dbReference type="Pfam" id="PF00672">
    <property type="entry name" value="HAMP"/>
    <property type="match status" value="1"/>
</dbReference>
<keyword evidence="8" id="KW-0547">Nucleotide-binding</keyword>
<feature type="transmembrane region" description="Helical" evidence="13">
    <location>
        <begin position="206"/>
        <end position="227"/>
    </location>
</feature>
<evidence type="ECO:0000256" key="13">
    <source>
        <dbReference type="SAM" id="Phobius"/>
    </source>
</evidence>
<dbReference type="GO" id="GO:0000155">
    <property type="term" value="F:phosphorelay sensor kinase activity"/>
    <property type="evidence" value="ECO:0007669"/>
    <property type="project" value="InterPro"/>
</dbReference>
<dbReference type="CDD" id="cd00082">
    <property type="entry name" value="HisKA"/>
    <property type="match status" value="1"/>
</dbReference>
<dbReference type="InterPro" id="IPR036890">
    <property type="entry name" value="HATPase_C_sf"/>
</dbReference>
<dbReference type="GO" id="GO:0045121">
    <property type="term" value="C:membrane raft"/>
    <property type="evidence" value="ECO:0007669"/>
    <property type="project" value="UniProtKB-SubCell"/>
</dbReference>
<dbReference type="SMART" id="SM00304">
    <property type="entry name" value="HAMP"/>
    <property type="match status" value="1"/>
</dbReference>
<proteinExistence type="predicted"/>
<dbReference type="SMART" id="SM00388">
    <property type="entry name" value="HisKA"/>
    <property type="match status" value="1"/>
</dbReference>
<evidence type="ECO:0000256" key="3">
    <source>
        <dbReference type="ARBA" id="ARBA00004314"/>
    </source>
</evidence>
<keyword evidence="5" id="KW-1003">Cell membrane</keyword>
<dbReference type="SUPFAM" id="SSF158472">
    <property type="entry name" value="HAMP domain-like"/>
    <property type="match status" value="1"/>
</dbReference>
<evidence type="ECO:0000313" key="17">
    <source>
        <dbReference type="Proteomes" id="UP000317178"/>
    </source>
</evidence>
<gene>
    <name evidence="16" type="primary">barA_4</name>
    <name evidence="16" type="ORF">Pla110_27380</name>
</gene>
<dbReference type="Gene3D" id="3.30.565.10">
    <property type="entry name" value="Histidine kinase-like ATPase, C-terminal domain"/>
    <property type="match status" value="1"/>
</dbReference>
<evidence type="ECO:0000256" key="12">
    <source>
        <dbReference type="ARBA" id="ARBA00023136"/>
    </source>
</evidence>
<dbReference type="EC" id="2.7.13.3" evidence="4"/>
<comment type="subcellular location">
    <subcellularLocation>
        <location evidence="2">Cell membrane</location>
    </subcellularLocation>
    <subcellularLocation>
        <location evidence="3">Membrane raft</location>
        <topology evidence="3">Multi-pass membrane protein</topology>
    </subcellularLocation>
</comment>
<dbReference type="SUPFAM" id="SSF47384">
    <property type="entry name" value="Homodimeric domain of signal transducing histidine kinase"/>
    <property type="match status" value="1"/>
</dbReference>
<dbReference type="SUPFAM" id="SSF55874">
    <property type="entry name" value="ATPase domain of HSP90 chaperone/DNA topoisomerase II/histidine kinase"/>
    <property type="match status" value="1"/>
</dbReference>
<keyword evidence="6" id="KW-0597">Phosphoprotein</keyword>
<feature type="domain" description="HAMP" evidence="15">
    <location>
        <begin position="229"/>
        <end position="281"/>
    </location>
</feature>
<keyword evidence="17" id="KW-1185">Reference proteome</keyword>
<comment type="catalytic activity">
    <reaction evidence="1">
        <text>ATP + protein L-histidine = ADP + protein N-phospho-L-histidine.</text>
        <dbReference type="EC" id="2.7.13.3"/>
    </reaction>
</comment>
<dbReference type="Gene3D" id="1.10.287.130">
    <property type="match status" value="1"/>
</dbReference>
<keyword evidence="9 16" id="KW-0418">Kinase</keyword>
<dbReference type="PROSITE" id="PS50885">
    <property type="entry name" value="HAMP"/>
    <property type="match status" value="1"/>
</dbReference>
<feature type="transmembrane region" description="Helical" evidence="13">
    <location>
        <begin position="21"/>
        <end position="39"/>
    </location>
</feature>
<dbReference type="FunFam" id="1.10.287.130:FF:000001">
    <property type="entry name" value="Two-component sensor histidine kinase"/>
    <property type="match status" value="1"/>
</dbReference>
<dbReference type="PANTHER" id="PTHR43711:SF31">
    <property type="entry name" value="HISTIDINE KINASE"/>
    <property type="match status" value="1"/>
</dbReference>
<keyword evidence="13" id="KW-1133">Transmembrane helix</keyword>
<reference evidence="16 17" key="1">
    <citation type="submission" date="2019-02" db="EMBL/GenBank/DDBJ databases">
        <title>Deep-cultivation of Planctomycetes and their phenomic and genomic characterization uncovers novel biology.</title>
        <authorList>
            <person name="Wiegand S."/>
            <person name="Jogler M."/>
            <person name="Boedeker C."/>
            <person name="Pinto D."/>
            <person name="Vollmers J."/>
            <person name="Rivas-Marin E."/>
            <person name="Kohn T."/>
            <person name="Peeters S.H."/>
            <person name="Heuer A."/>
            <person name="Rast P."/>
            <person name="Oberbeckmann S."/>
            <person name="Bunk B."/>
            <person name="Jeske O."/>
            <person name="Meyerdierks A."/>
            <person name="Storesund J.E."/>
            <person name="Kallscheuer N."/>
            <person name="Luecker S."/>
            <person name="Lage O.M."/>
            <person name="Pohl T."/>
            <person name="Merkel B.J."/>
            <person name="Hornburger P."/>
            <person name="Mueller R.-W."/>
            <person name="Bruemmer F."/>
            <person name="Labrenz M."/>
            <person name="Spormann A.M."/>
            <person name="Op den Camp H."/>
            <person name="Overmann J."/>
            <person name="Amann R."/>
            <person name="Jetten M.S.M."/>
            <person name="Mascher T."/>
            <person name="Medema M.H."/>
            <person name="Devos D.P."/>
            <person name="Kaster A.-K."/>
            <person name="Ovreas L."/>
            <person name="Rohde M."/>
            <person name="Galperin M.Y."/>
            <person name="Jogler C."/>
        </authorList>
    </citation>
    <scope>NUCLEOTIDE SEQUENCE [LARGE SCALE GENOMIC DNA]</scope>
    <source>
        <strain evidence="16 17">Pla110</strain>
    </source>
</reference>
<dbReference type="EMBL" id="CP036281">
    <property type="protein sequence ID" value="QDU81001.1"/>
    <property type="molecule type" value="Genomic_DNA"/>
</dbReference>
<evidence type="ECO:0000259" key="15">
    <source>
        <dbReference type="PROSITE" id="PS50885"/>
    </source>
</evidence>
<dbReference type="InterPro" id="IPR050736">
    <property type="entry name" value="Sensor_HK_Regulatory"/>
</dbReference>
<accession>A0A518CP50</accession>
<dbReference type="InterPro" id="IPR003661">
    <property type="entry name" value="HisK_dim/P_dom"/>
</dbReference>
<sequence>MSYRTVKRLLGETSLERKCRFLFGGGLMLLIAGSFYFYASLNRKLIENTNLTRARTLSRVVMLSHHWKQSELSSFHGVIDQLSMDSLASNPYATDEKGEDSDIQEPSNFDWQVLNKDTTERPLYQQGYEAIDLFKNGQTEFTLTQPGTDSEQGDTYHYYAAMRAKRSCIECHLKTEPNLKEGDLLGAVFVKFPLKKTQKALAMNNAILMATAIVTAFLAMLAAYAIVRYVIVKPVLHLKDVSDGIARGILDLRADIRTGDEFEELSHAFNRMLRHLVTIQEELRGVNTNLDAKVDELAQVNLNLYETNKLKDNFLATMSHELRTPLNSILGFSEVLEQAPNLNEKQQRYVHNIQQSGRELTSLINELLDLAKIESGKMEVQIVETSINDLVSRQVDAISSLAHKKNIDLNLVPAEDLKIVQQDPGKLQQILNNLLSNAVKFTPEGGRVSIYVDKLEDDKFQILVEDTGVGIPLDDQEMIFDKFRQGKSIPGMEDTMTREFGGTGLGLSIVKELTKLLGGEIFLESEFGKGSRFFVQLPLVLTEPEPELISTGFESLLVVDVRHNHEVDIDERR</sequence>
<dbReference type="InterPro" id="IPR036097">
    <property type="entry name" value="HisK_dim/P_sf"/>
</dbReference>
<evidence type="ECO:0000256" key="2">
    <source>
        <dbReference type="ARBA" id="ARBA00004236"/>
    </source>
</evidence>
<dbReference type="PANTHER" id="PTHR43711">
    <property type="entry name" value="TWO-COMPONENT HISTIDINE KINASE"/>
    <property type="match status" value="1"/>
</dbReference>
<dbReference type="Pfam" id="PF02518">
    <property type="entry name" value="HATPase_c"/>
    <property type="match status" value="1"/>
</dbReference>
<evidence type="ECO:0000256" key="8">
    <source>
        <dbReference type="ARBA" id="ARBA00022741"/>
    </source>
</evidence>
<dbReference type="OrthoDB" id="9813394at2"/>
<dbReference type="Proteomes" id="UP000317178">
    <property type="component" value="Chromosome"/>
</dbReference>
<name>A0A518CP50_9PLAN</name>
<dbReference type="Pfam" id="PF00512">
    <property type="entry name" value="HisKA"/>
    <property type="match status" value="1"/>
</dbReference>